<dbReference type="OrthoDB" id="3694016at2759"/>
<evidence type="ECO:0000259" key="1">
    <source>
        <dbReference type="Pfam" id="PF17667"/>
    </source>
</evidence>
<evidence type="ECO:0000313" key="2">
    <source>
        <dbReference type="EMBL" id="ORX93797.1"/>
    </source>
</evidence>
<dbReference type="EMBL" id="MCFA01000328">
    <property type="protein sequence ID" value="ORX93797.1"/>
    <property type="molecule type" value="Genomic_DNA"/>
</dbReference>
<accession>A0A1Y1Y717</accession>
<dbReference type="InterPro" id="IPR040976">
    <property type="entry name" value="Pkinase_fungal"/>
</dbReference>
<reference evidence="2 3" key="1">
    <citation type="submission" date="2016-07" db="EMBL/GenBank/DDBJ databases">
        <title>Pervasive Adenine N6-methylation of Active Genes in Fungi.</title>
        <authorList>
            <consortium name="DOE Joint Genome Institute"/>
            <person name="Mondo S.J."/>
            <person name="Dannebaum R.O."/>
            <person name="Kuo R.C."/>
            <person name="Labutti K."/>
            <person name="Haridas S."/>
            <person name="Kuo A."/>
            <person name="Salamov A."/>
            <person name="Ahrendt S.R."/>
            <person name="Lipzen A."/>
            <person name="Sullivan W."/>
            <person name="Andreopoulos W.B."/>
            <person name="Clum A."/>
            <person name="Lindquist E."/>
            <person name="Daum C."/>
            <person name="Ramamoorthy G.K."/>
            <person name="Gryganskyi A."/>
            <person name="Culley D."/>
            <person name="Magnuson J.K."/>
            <person name="James T.Y."/>
            <person name="O'Malley M.A."/>
            <person name="Stajich J.E."/>
            <person name="Spatafora J.W."/>
            <person name="Visel A."/>
            <person name="Grigoriev I.V."/>
        </authorList>
    </citation>
    <scope>NUCLEOTIDE SEQUENCE [LARGE SCALE GENOMIC DNA]</scope>
    <source>
        <strain evidence="2 3">CBS 115471</strain>
    </source>
</reference>
<sequence length="50" mass="5613">SFLISLDLAVEIDHEKACGAPSKNGTKVFIAIRALYSNDHNFMHDLESFF</sequence>
<protein>
    <recommendedName>
        <fullName evidence="1">Fungal-type protein kinase domain-containing protein</fullName>
    </recommendedName>
</protein>
<feature type="domain" description="Fungal-type protein kinase" evidence="1">
    <location>
        <begin position="1"/>
        <end position="50"/>
    </location>
</feature>
<comment type="caution">
    <text evidence="2">The sequence shown here is derived from an EMBL/GenBank/DDBJ whole genome shotgun (WGS) entry which is preliminary data.</text>
</comment>
<gene>
    <name evidence="2" type="ORF">BCR34DRAFT_646326</name>
</gene>
<keyword evidence="3" id="KW-1185">Reference proteome</keyword>
<organism evidence="2 3">
    <name type="scientific">Clohesyomyces aquaticus</name>
    <dbReference type="NCBI Taxonomy" id="1231657"/>
    <lineage>
        <taxon>Eukaryota</taxon>
        <taxon>Fungi</taxon>
        <taxon>Dikarya</taxon>
        <taxon>Ascomycota</taxon>
        <taxon>Pezizomycotina</taxon>
        <taxon>Dothideomycetes</taxon>
        <taxon>Pleosporomycetidae</taxon>
        <taxon>Pleosporales</taxon>
        <taxon>Lindgomycetaceae</taxon>
        <taxon>Clohesyomyces</taxon>
    </lineage>
</organism>
<dbReference type="STRING" id="1231657.A0A1Y1Y717"/>
<dbReference type="Pfam" id="PF17667">
    <property type="entry name" value="Pkinase_fungal"/>
    <property type="match status" value="1"/>
</dbReference>
<feature type="non-terminal residue" evidence="2">
    <location>
        <position position="1"/>
    </location>
</feature>
<dbReference type="AlphaFoldDB" id="A0A1Y1Y717"/>
<proteinExistence type="predicted"/>
<dbReference type="Proteomes" id="UP000193144">
    <property type="component" value="Unassembled WGS sequence"/>
</dbReference>
<evidence type="ECO:0000313" key="3">
    <source>
        <dbReference type="Proteomes" id="UP000193144"/>
    </source>
</evidence>
<name>A0A1Y1Y717_9PLEO</name>